<evidence type="ECO:0000259" key="7">
    <source>
        <dbReference type="Pfam" id="PF08386"/>
    </source>
</evidence>
<dbReference type="InterPro" id="IPR051601">
    <property type="entry name" value="Serine_prot/Carboxylest_S33"/>
</dbReference>
<dbReference type="Proteomes" id="UP000295258">
    <property type="component" value="Unassembled WGS sequence"/>
</dbReference>
<gene>
    <name evidence="8" type="ORF">E1292_15765</name>
</gene>
<dbReference type="Gene3D" id="3.40.50.1820">
    <property type="entry name" value="alpha/beta hydrolase"/>
    <property type="match status" value="1"/>
</dbReference>
<comment type="similarity">
    <text evidence="1">Belongs to the peptidase S33 family.</text>
</comment>
<dbReference type="Pfam" id="PF08386">
    <property type="entry name" value="Abhydrolase_4"/>
    <property type="match status" value="1"/>
</dbReference>
<feature type="domain" description="Peptidase S33 tripeptidyl aminopeptidase-like C-terminal" evidence="7">
    <location>
        <begin position="410"/>
        <end position="501"/>
    </location>
</feature>
<keyword evidence="2 5" id="KW-0732">Signal</keyword>
<evidence type="ECO:0000256" key="5">
    <source>
        <dbReference type="SAM" id="SignalP"/>
    </source>
</evidence>
<organism evidence="8 9">
    <name type="scientific">Nonomuraea deserti</name>
    <dbReference type="NCBI Taxonomy" id="1848322"/>
    <lineage>
        <taxon>Bacteria</taxon>
        <taxon>Bacillati</taxon>
        <taxon>Actinomycetota</taxon>
        <taxon>Actinomycetes</taxon>
        <taxon>Streptosporangiales</taxon>
        <taxon>Streptosporangiaceae</taxon>
        <taxon>Nonomuraea</taxon>
    </lineage>
</organism>
<evidence type="ECO:0000256" key="4">
    <source>
        <dbReference type="SAM" id="MobiDB-lite"/>
    </source>
</evidence>
<dbReference type="Pfam" id="PF00561">
    <property type="entry name" value="Abhydrolase_1"/>
    <property type="match status" value="1"/>
</dbReference>
<keyword evidence="9" id="KW-1185">Reference proteome</keyword>
<name>A0A4R4VSC3_9ACTN</name>
<evidence type="ECO:0000313" key="8">
    <source>
        <dbReference type="EMBL" id="TDD06133.1"/>
    </source>
</evidence>
<evidence type="ECO:0000256" key="1">
    <source>
        <dbReference type="ARBA" id="ARBA00010088"/>
    </source>
</evidence>
<dbReference type="PANTHER" id="PTHR43248">
    <property type="entry name" value="2-SUCCINYL-6-HYDROXY-2,4-CYCLOHEXADIENE-1-CARBOXYLATE SYNTHASE"/>
    <property type="match status" value="1"/>
</dbReference>
<sequence length="520" mass="56177">MNRAAAARSAGLLSGALLMSSLVVATPVSAAIGEVGVAARAPAIEWQECPEYSDEDLRRLGVSEEKFEEYRQLLGRTECGTISVPLDYDDPAGKQIGIALTRLKAADQKHRRGSLAFNPGGPGGSGYLMPHRIVTNGAELDERYDLIGIDPRGVGSSTKVACPEGQWSERPPGPVTEEHARKAYAETVKINRECAQSNPEFLEQVTAANVARDIDRIRAALGEPKISFLAGSWGAWLGAVLGSLFPGKVDRMWLDSVASPDHRRDTGVEAGAKAAHRNFQRMAAWIAKRDDTYGLGTTTKDVVAGLEDMQKAYDADPLTFTDIDLTVDGTLIAEAAVRPSTQWPRAAQVLKELADAEGPTAPPAVKKMFGPQQDGRELTANLAFQCNEELGDRTFASWWNAYLKRVQRYPVTGRTVAATPYVAPCAGWPLPAQKTDLRPFGGSRMLSGHLHESMSPYESTPAMREAIGGTVVTIDDDVHGSAFQVPGCIEKLVDYFETGKRTTTCPGMPLPESAVTRNRV</sequence>
<keyword evidence="3 8" id="KW-0378">Hydrolase</keyword>
<dbReference type="InterPro" id="IPR000073">
    <property type="entry name" value="AB_hydrolase_1"/>
</dbReference>
<evidence type="ECO:0000256" key="3">
    <source>
        <dbReference type="ARBA" id="ARBA00022801"/>
    </source>
</evidence>
<dbReference type="InterPro" id="IPR029058">
    <property type="entry name" value="AB_hydrolase_fold"/>
</dbReference>
<evidence type="ECO:0000256" key="2">
    <source>
        <dbReference type="ARBA" id="ARBA00022729"/>
    </source>
</evidence>
<evidence type="ECO:0000259" key="6">
    <source>
        <dbReference type="Pfam" id="PF00561"/>
    </source>
</evidence>
<dbReference type="PANTHER" id="PTHR43248:SF29">
    <property type="entry name" value="TRIPEPTIDYL AMINOPEPTIDASE"/>
    <property type="match status" value="1"/>
</dbReference>
<dbReference type="EMBL" id="SMKO01000034">
    <property type="protein sequence ID" value="TDD06133.1"/>
    <property type="molecule type" value="Genomic_DNA"/>
</dbReference>
<feature type="region of interest" description="Disordered" evidence="4">
    <location>
        <begin position="157"/>
        <end position="176"/>
    </location>
</feature>
<protein>
    <submittedName>
        <fullName evidence="8">Alpha/beta fold hydrolase</fullName>
    </submittedName>
</protein>
<feature type="domain" description="AB hydrolase-1" evidence="6">
    <location>
        <begin position="117"/>
        <end position="289"/>
    </location>
</feature>
<reference evidence="8 9" key="1">
    <citation type="submission" date="2019-03" db="EMBL/GenBank/DDBJ databases">
        <title>Draft genome sequences of novel Actinobacteria.</title>
        <authorList>
            <person name="Sahin N."/>
            <person name="Ay H."/>
            <person name="Saygin H."/>
        </authorList>
    </citation>
    <scope>NUCLEOTIDE SEQUENCE [LARGE SCALE GENOMIC DNA]</scope>
    <source>
        <strain evidence="8 9">KC310</strain>
    </source>
</reference>
<accession>A0A4R4VSC3</accession>
<comment type="caution">
    <text evidence="8">The sequence shown here is derived from an EMBL/GenBank/DDBJ whole genome shotgun (WGS) entry which is preliminary data.</text>
</comment>
<dbReference type="AlphaFoldDB" id="A0A4R4VSC3"/>
<feature type="chain" id="PRO_5039191809" evidence="5">
    <location>
        <begin position="26"/>
        <end position="520"/>
    </location>
</feature>
<proteinExistence type="inferred from homology"/>
<dbReference type="InterPro" id="IPR013595">
    <property type="entry name" value="Pept_S33_TAP-like_C"/>
</dbReference>
<dbReference type="GO" id="GO:0016787">
    <property type="term" value="F:hydrolase activity"/>
    <property type="evidence" value="ECO:0007669"/>
    <property type="project" value="UniProtKB-KW"/>
</dbReference>
<evidence type="ECO:0000313" key="9">
    <source>
        <dbReference type="Proteomes" id="UP000295258"/>
    </source>
</evidence>
<dbReference type="SUPFAM" id="SSF53474">
    <property type="entry name" value="alpha/beta-Hydrolases"/>
    <property type="match status" value="1"/>
</dbReference>
<feature type="signal peptide" evidence="5">
    <location>
        <begin position="1"/>
        <end position="25"/>
    </location>
</feature>